<dbReference type="SUPFAM" id="SSF50814">
    <property type="entry name" value="Lipocalins"/>
    <property type="match status" value="1"/>
</dbReference>
<dbReference type="InterPro" id="IPR015231">
    <property type="entry name" value="DUF1934"/>
</dbReference>
<proteinExistence type="predicted"/>
<dbReference type="AlphaFoldDB" id="H6NBJ3"/>
<dbReference type="RefSeq" id="WP_014372609.1">
    <property type="nucleotide sequence ID" value="NC_016935.1"/>
</dbReference>
<dbReference type="HOGENOM" id="CLU_120388_1_0_9"/>
<dbReference type="InterPro" id="IPR012674">
    <property type="entry name" value="Calycin"/>
</dbReference>
<accession>H6NBJ3</accession>
<dbReference type="STRING" id="1116391.PM3016_7186"/>
<dbReference type="Gene3D" id="2.40.128.20">
    <property type="match status" value="1"/>
</dbReference>
<evidence type="ECO:0000313" key="2">
    <source>
        <dbReference type="Proteomes" id="UP000007523"/>
    </source>
</evidence>
<name>H6NBJ3_9BACL</name>
<evidence type="ECO:0000313" key="1">
    <source>
        <dbReference type="EMBL" id="AFC33762.1"/>
    </source>
</evidence>
<dbReference type="KEGG" id="pmq:PM3016_7186"/>
<protein>
    <submittedName>
        <fullName evidence="1">Uncharacterized protein</fullName>
    </submittedName>
</protein>
<sequence>MKEASEGLTGRCRVRITLQGSTGSGSVDRTMEGELFPKGGSVYLRYQEPPESEMGDTTTTVKAAQSELRIIRHGQTPFEQTFAPGLRHYGYLQTPQGRMELETFTESLEVLSAGAEAEPGLPLLTVRWTYRAGGHGRACRRLPARAEGRAPYRVEALEAVTASPIWIRRRRPEAHAAP</sequence>
<dbReference type="Proteomes" id="UP000007523">
    <property type="component" value="Chromosome"/>
</dbReference>
<reference evidence="1 2" key="1">
    <citation type="journal article" date="2012" name="J. Bacteriol.">
        <title>Complete Genome Sequence of Paenibacillus mucilaginosus 3016, a Bacterium Functional as Microbial Fertilizer.</title>
        <authorList>
            <person name="Ma M."/>
            <person name="Wang Z."/>
            <person name="Li L."/>
            <person name="Jiang X."/>
            <person name="Guan D."/>
            <person name="Cao F."/>
            <person name="Chen H."/>
            <person name="Wang X."/>
            <person name="Shen D."/>
            <person name="Du B."/>
            <person name="Li J."/>
        </authorList>
    </citation>
    <scope>NUCLEOTIDE SEQUENCE [LARGE SCALE GENOMIC DNA]</scope>
    <source>
        <strain evidence="1 2">3016</strain>
    </source>
</reference>
<organism evidence="1 2">
    <name type="scientific">Paenibacillus mucilaginosus 3016</name>
    <dbReference type="NCBI Taxonomy" id="1116391"/>
    <lineage>
        <taxon>Bacteria</taxon>
        <taxon>Bacillati</taxon>
        <taxon>Bacillota</taxon>
        <taxon>Bacilli</taxon>
        <taxon>Bacillales</taxon>
        <taxon>Paenibacillaceae</taxon>
        <taxon>Paenibacillus</taxon>
    </lineage>
</organism>
<keyword evidence="2" id="KW-1185">Reference proteome</keyword>
<dbReference type="EMBL" id="CP003235">
    <property type="protein sequence ID" value="AFC33762.1"/>
    <property type="molecule type" value="Genomic_DNA"/>
</dbReference>
<dbReference type="Pfam" id="PF09148">
    <property type="entry name" value="DUF1934"/>
    <property type="match status" value="1"/>
</dbReference>
<gene>
    <name evidence="1" type="ORF">PM3016_7186</name>
</gene>